<evidence type="ECO:0000313" key="1">
    <source>
        <dbReference type="EMBL" id="MPM49924.1"/>
    </source>
</evidence>
<dbReference type="AlphaFoldDB" id="A0A645AJT5"/>
<proteinExistence type="predicted"/>
<sequence>MIFYIREDGAADCNRVNMRIIVVQIVALTHCFYKACVKSCIVRNQHRIITAESQKFPDCLIIFWCILHHFIRNACQFYNSFGYFALWIDKRLKGVDHISILNF</sequence>
<accession>A0A645AJT5</accession>
<reference evidence="1" key="1">
    <citation type="submission" date="2019-08" db="EMBL/GenBank/DDBJ databases">
        <authorList>
            <person name="Kucharzyk K."/>
            <person name="Murdoch R.W."/>
            <person name="Higgins S."/>
            <person name="Loffler F."/>
        </authorList>
    </citation>
    <scope>NUCLEOTIDE SEQUENCE</scope>
</reference>
<comment type="caution">
    <text evidence="1">The sequence shown here is derived from an EMBL/GenBank/DDBJ whole genome shotgun (WGS) entry which is preliminary data.</text>
</comment>
<dbReference type="EMBL" id="VSSQ01012729">
    <property type="protein sequence ID" value="MPM49924.1"/>
    <property type="molecule type" value="Genomic_DNA"/>
</dbReference>
<organism evidence="1">
    <name type="scientific">bioreactor metagenome</name>
    <dbReference type="NCBI Taxonomy" id="1076179"/>
    <lineage>
        <taxon>unclassified sequences</taxon>
        <taxon>metagenomes</taxon>
        <taxon>ecological metagenomes</taxon>
    </lineage>
</organism>
<gene>
    <name evidence="1" type="ORF">SDC9_96658</name>
</gene>
<protein>
    <submittedName>
        <fullName evidence="1">Uncharacterized protein</fullName>
    </submittedName>
</protein>
<name>A0A645AJT5_9ZZZZ</name>